<proteinExistence type="predicted"/>
<dbReference type="AlphaFoldDB" id="Q6CT11"/>
<gene>
    <name evidence="2" type="ORF">KLLA0_C16291g</name>
</gene>
<dbReference type="FunCoup" id="Q6CT11">
    <property type="interactions" value="55"/>
</dbReference>
<feature type="coiled-coil region" evidence="1">
    <location>
        <begin position="138"/>
        <end position="198"/>
    </location>
</feature>
<dbReference type="KEGG" id="kla:KLLA0_C16291g"/>
<evidence type="ECO:0000256" key="1">
    <source>
        <dbReference type="SAM" id="Coils"/>
    </source>
</evidence>
<dbReference type="HOGENOM" id="CLU_107237_0_0_1"/>
<evidence type="ECO:0000313" key="3">
    <source>
        <dbReference type="Proteomes" id="UP000000598"/>
    </source>
</evidence>
<keyword evidence="1" id="KW-0175">Coiled coil</keyword>
<keyword evidence="3" id="KW-1185">Reference proteome</keyword>
<name>Q6CT11_KLULA</name>
<dbReference type="STRING" id="284590.Q6CT11"/>
<sequence>MTTELNNVYETIDDAESYIKRNKLSRAIELFENASKQLDAINSMESLPENIHNAIVLLREDIDARVKELGMLQEAQSTSESSEIGSNSSLSRFMMDGSFYHNGNSLFLTDPLLSSITSKLENNVIRSITSKQTDKVIKNEVAQQFAQFRRELSVYEQKKSRDYEAKSEQVMKENKKLLNQVNRLKERWDSLVESAKQKRNQQQA</sequence>
<protein>
    <submittedName>
        <fullName evidence="2">KLLA0C16291p</fullName>
    </submittedName>
</protein>
<accession>Q6CT11</accession>
<dbReference type="InParanoid" id="Q6CT11"/>
<organism evidence="2 3">
    <name type="scientific">Kluyveromyces lactis (strain ATCC 8585 / CBS 2359 / DSM 70799 / NBRC 1267 / NRRL Y-1140 / WM37)</name>
    <name type="common">Yeast</name>
    <name type="synonym">Candida sphaerica</name>
    <dbReference type="NCBI Taxonomy" id="284590"/>
    <lineage>
        <taxon>Eukaryota</taxon>
        <taxon>Fungi</taxon>
        <taxon>Dikarya</taxon>
        <taxon>Ascomycota</taxon>
        <taxon>Saccharomycotina</taxon>
        <taxon>Saccharomycetes</taxon>
        <taxon>Saccharomycetales</taxon>
        <taxon>Saccharomycetaceae</taxon>
        <taxon>Kluyveromyces</taxon>
    </lineage>
</organism>
<evidence type="ECO:0000313" key="2">
    <source>
        <dbReference type="EMBL" id="CAH01779.1"/>
    </source>
</evidence>
<dbReference type="OMA" id="NARNWDN"/>
<dbReference type="eggNOG" id="ENOG502S4WG">
    <property type="taxonomic scope" value="Eukaryota"/>
</dbReference>
<dbReference type="PaxDb" id="284590-Q6CT11"/>
<dbReference type="EMBL" id="CR382123">
    <property type="protein sequence ID" value="CAH01779.1"/>
    <property type="molecule type" value="Genomic_DNA"/>
</dbReference>
<reference evidence="2 3" key="1">
    <citation type="journal article" date="2004" name="Nature">
        <title>Genome evolution in yeasts.</title>
        <authorList>
            <consortium name="Genolevures"/>
            <person name="Dujon B."/>
            <person name="Sherman D."/>
            <person name="Fischer G."/>
            <person name="Durrens P."/>
            <person name="Casaregola S."/>
            <person name="Lafontaine I."/>
            <person name="de Montigny J."/>
            <person name="Marck C."/>
            <person name="Neuveglise C."/>
            <person name="Talla E."/>
            <person name="Goffard N."/>
            <person name="Frangeul L."/>
            <person name="Aigle M."/>
            <person name="Anthouard V."/>
            <person name="Babour A."/>
            <person name="Barbe V."/>
            <person name="Barnay S."/>
            <person name="Blanchin S."/>
            <person name="Beckerich J.M."/>
            <person name="Beyne E."/>
            <person name="Bleykasten C."/>
            <person name="Boisrame A."/>
            <person name="Boyer J."/>
            <person name="Cattolico L."/>
            <person name="Confanioleri F."/>
            <person name="de Daruvar A."/>
            <person name="Despons L."/>
            <person name="Fabre E."/>
            <person name="Fairhead C."/>
            <person name="Ferry-Dumazet H."/>
            <person name="Groppi A."/>
            <person name="Hantraye F."/>
            <person name="Hennequin C."/>
            <person name="Jauniaux N."/>
            <person name="Joyet P."/>
            <person name="Kachouri R."/>
            <person name="Kerrest A."/>
            <person name="Koszul R."/>
            <person name="Lemaire M."/>
            <person name="Lesur I."/>
            <person name="Ma L."/>
            <person name="Muller H."/>
            <person name="Nicaud J.M."/>
            <person name="Nikolski M."/>
            <person name="Oztas S."/>
            <person name="Ozier-Kalogeropoulos O."/>
            <person name="Pellenz S."/>
            <person name="Potier S."/>
            <person name="Richard G.F."/>
            <person name="Straub M.L."/>
            <person name="Suleau A."/>
            <person name="Swennene D."/>
            <person name="Tekaia F."/>
            <person name="Wesolowski-Louvel M."/>
            <person name="Westhof E."/>
            <person name="Wirth B."/>
            <person name="Zeniou-Meyer M."/>
            <person name="Zivanovic I."/>
            <person name="Bolotin-Fukuhara M."/>
            <person name="Thierry A."/>
            <person name="Bouchier C."/>
            <person name="Caudron B."/>
            <person name="Scarpelli C."/>
            <person name="Gaillardin C."/>
            <person name="Weissenbach J."/>
            <person name="Wincker P."/>
            <person name="Souciet J.L."/>
        </authorList>
    </citation>
    <scope>NUCLEOTIDE SEQUENCE [LARGE SCALE GENOMIC DNA]</scope>
    <source>
        <strain evidence="3">ATCC 8585 / CBS 2359 / DSM 70799 / NBRC 1267 / NRRL Y-1140 / WM37</strain>
    </source>
</reference>
<dbReference type="Proteomes" id="UP000000598">
    <property type="component" value="Chromosome C"/>
</dbReference>